<keyword evidence="2" id="KW-1185">Reference proteome</keyword>
<dbReference type="Proteomes" id="UP000276133">
    <property type="component" value="Unassembled WGS sequence"/>
</dbReference>
<name>A0A3M7T1L4_BRAPC</name>
<sequence>MTMIFFFKGLKRILKGEATDGQERGEEQERKNTHKVNTYKGLNKHNKAKFFGQRKQRISQFFYTNKII</sequence>
<evidence type="ECO:0000313" key="2">
    <source>
        <dbReference type="Proteomes" id="UP000276133"/>
    </source>
</evidence>
<organism evidence="1 2">
    <name type="scientific">Brachionus plicatilis</name>
    <name type="common">Marine rotifer</name>
    <name type="synonym">Brachionus muelleri</name>
    <dbReference type="NCBI Taxonomy" id="10195"/>
    <lineage>
        <taxon>Eukaryota</taxon>
        <taxon>Metazoa</taxon>
        <taxon>Spiralia</taxon>
        <taxon>Gnathifera</taxon>
        <taxon>Rotifera</taxon>
        <taxon>Eurotatoria</taxon>
        <taxon>Monogononta</taxon>
        <taxon>Pseudotrocha</taxon>
        <taxon>Ploima</taxon>
        <taxon>Brachionidae</taxon>
        <taxon>Brachionus</taxon>
    </lineage>
</organism>
<dbReference type="EMBL" id="REGN01000436">
    <property type="protein sequence ID" value="RNA41914.1"/>
    <property type="molecule type" value="Genomic_DNA"/>
</dbReference>
<protein>
    <submittedName>
        <fullName evidence="1">Uncharacterized protein</fullName>
    </submittedName>
</protein>
<reference evidence="1 2" key="1">
    <citation type="journal article" date="2018" name="Sci. Rep.">
        <title>Genomic signatures of local adaptation to the degree of environmental predictability in rotifers.</title>
        <authorList>
            <person name="Franch-Gras L."/>
            <person name="Hahn C."/>
            <person name="Garcia-Roger E.M."/>
            <person name="Carmona M.J."/>
            <person name="Serra M."/>
            <person name="Gomez A."/>
        </authorList>
    </citation>
    <scope>NUCLEOTIDE SEQUENCE [LARGE SCALE GENOMIC DNA]</scope>
    <source>
        <strain evidence="1">HYR1</strain>
    </source>
</reference>
<gene>
    <name evidence="1" type="ORF">BpHYR1_018082</name>
</gene>
<evidence type="ECO:0000313" key="1">
    <source>
        <dbReference type="EMBL" id="RNA41914.1"/>
    </source>
</evidence>
<accession>A0A3M7T1L4</accession>
<proteinExistence type="predicted"/>
<dbReference type="AlphaFoldDB" id="A0A3M7T1L4"/>
<comment type="caution">
    <text evidence="1">The sequence shown here is derived from an EMBL/GenBank/DDBJ whole genome shotgun (WGS) entry which is preliminary data.</text>
</comment>